<dbReference type="STRING" id="1798364.A3G54_03360"/>
<dbReference type="EMBL" id="MFIQ01000012">
    <property type="protein sequence ID" value="OGF93596.1"/>
    <property type="molecule type" value="Genomic_DNA"/>
</dbReference>
<keyword evidence="1" id="KW-1003">Cell membrane</keyword>
<reference evidence="2 3" key="1">
    <citation type="journal article" date="2016" name="Nat. Commun.">
        <title>Thousands of microbial genomes shed light on interconnected biogeochemical processes in an aquifer system.</title>
        <authorList>
            <person name="Anantharaman K."/>
            <person name="Brown C.T."/>
            <person name="Hug L.A."/>
            <person name="Sharon I."/>
            <person name="Castelle C.J."/>
            <person name="Probst A.J."/>
            <person name="Thomas B.C."/>
            <person name="Singh A."/>
            <person name="Wilkins M.J."/>
            <person name="Karaoz U."/>
            <person name="Brodie E.L."/>
            <person name="Williams K.H."/>
            <person name="Hubbard S.S."/>
            <person name="Banfield J.F."/>
        </authorList>
    </citation>
    <scope>NUCLEOTIDE SEQUENCE [LARGE SCALE GENOMIC DNA]</scope>
</reference>
<dbReference type="Pfam" id="PF01809">
    <property type="entry name" value="YidD"/>
    <property type="match status" value="1"/>
</dbReference>
<organism evidence="2 3">
    <name type="scientific">Candidatus Giovannonibacteria bacterium RIFCSPLOWO2_12_FULL_44_15</name>
    <dbReference type="NCBI Taxonomy" id="1798364"/>
    <lineage>
        <taxon>Bacteria</taxon>
        <taxon>Candidatus Giovannoniibacteriota</taxon>
    </lineage>
</organism>
<keyword evidence="1" id="KW-0472">Membrane</keyword>
<comment type="caution">
    <text evidence="2">The sequence shown here is derived from an EMBL/GenBank/DDBJ whole genome shotgun (WGS) entry which is preliminary data.</text>
</comment>
<dbReference type="HAMAP" id="MF_00386">
    <property type="entry name" value="UPF0161_YidD"/>
    <property type="match status" value="1"/>
</dbReference>
<name>A0A1F5Y0K3_9BACT</name>
<evidence type="ECO:0000313" key="3">
    <source>
        <dbReference type="Proteomes" id="UP000178894"/>
    </source>
</evidence>
<dbReference type="AlphaFoldDB" id="A0A1F5Y0K3"/>
<dbReference type="PANTHER" id="PTHR33383:SF1">
    <property type="entry name" value="MEMBRANE PROTEIN INSERTION EFFICIENCY FACTOR-RELATED"/>
    <property type="match status" value="1"/>
</dbReference>
<evidence type="ECO:0000313" key="2">
    <source>
        <dbReference type="EMBL" id="OGF93596.1"/>
    </source>
</evidence>
<protein>
    <recommendedName>
        <fullName evidence="1">Putative membrane protein insertion efficiency factor</fullName>
    </recommendedName>
</protein>
<accession>A0A1F5Y0K3</accession>
<comment type="similarity">
    <text evidence="1">Belongs to the UPF0161 family.</text>
</comment>
<dbReference type="Proteomes" id="UP000178894">
    <property type="component" value="Unassembled WGS sequence"/>
</dbReference>
<comment type="function">
    <text evidence="1">Could be involved in insertion of integral membrane proteins into the membrane.</text>
</comment>
<proteinExistence type="inferred from homology"/>
<dbReference type="PANTHER" id="PTHR33383">
    <property type="entry name" value="MEMBRANE PROTEIN INSERTION EFFICIENCY FACTOR-RELATED"/>
    <property type="match status" value="1"/>
</dbReference>
<dbReference type="GO" id="GO:0005886">
    <property type="term" value="C:plasma membrane"/>
    <property type="evidence" value="ECO:0007669"/>
    <property type="project" value="UniProtKB-SubCell"/>
</dbReference>
<dbReference type="NCBIfam" id="TIGR00278">
    <property type="entry name" value="membrane protein insertion efficiency factor YidD"/>
    <property type="match status" value="1"/>
</dbReference>
<gene>
    <name evidence="2" type="ORF">A3G54_03360</name>
</gene>
<dbReference type="SMART" id="SM01234">
    <property type="entry name" value="Haemolytic"/>
    <property type="match status" value="1"/>
</dbReference>
<sequence length="76" mass="8865">MKKIFVALINFYQIIISPDQGAFSSRRKYCVFEPSCSEYIKEAINFGGVFYGLRKGAFRIAKCHPWQKRIIDPFKP</sequence>
<comment type="subcellular location">
    <subcellularLocation>
        <location evidence="1">Cell membrane</location>
        <topology evidence="1">Peripheral membrane protein</topology>
        <orientation evidence="1">Cytoplasmic side</orientation>
    </subcellularLocation>
</comment>
<evidence type="ECO:0000256" key="1">
    <source>
        <dbReference type="HAMAP-Rule" id="MF_00386"/>
    </source>
</evidence>
<dbReference type="InterPro" id="IPR002696">
    <property type="entry name" value="Membr_insert_effic_factor_YidD"/>
</dbReference>